<dbReference type="InterPro" id="IPR001509">
    <property type="entry name" value="Epimerase_deHydtase"/>
</dbReference>
<comment type="similarity">
    <text evidence="1">Belongs to the NAD(P)-dependent epimerase/dehydratase family.</text>
</comment>
<organism evidence="5 6">
    <name type="scientific">Xanthobacter autotrophicus (strain ATCC BAA-1158 / Py2)</name>
    <dbReference type="NCBI Taxonomy" id="78245"/>
    <lineage>
        <taxon>Bacteria</taxon>
        <taxon>Pseudomonadati</taxon>
        <taxon>Pseudomonadota</taxon>
        <taxon>Alphaproteobacteria</taxon>
        <taxon>Hyphomicrobiales</taxon>
        <taxon>Xanthobacteraceae</taxon>
        <taxon>Xanthobacter</taxon>
    </lineage>
</organism>
<protein>
    <submittedName>
        <fullName evidence="5">NAD-dependent epimerase/dehydratase</fullName>
    </submittedName>
</protein>
<reference evidence="5 6" key="1">
    <citation type="submission" date="2007-07" db="EMBL/GenBank/DDBJ databases">
        <title>Complete sequence of chromosome of Xanthobacter autotrophicus Py2.</title>
        <authorList>
            <consortium name="US DOE Joint Genome Institute"/>
            <person name="Copeland A."/>
            <person name="Lucas S."/>
            <person name="Lapidus A."/>
            <person name="Barry K."/>
            <person name="Glavina del Rio T."/>
            <person name="Hammon N."/>
            <person name="Israni S."/>
            <person name="Dalin E."/>
            <person name="Tice H."/>
            <person name="Pitluck S."/>
            <person name="Sims D."/>
            <person name="Brettin T."/>
            <person name="Bruce D."/>
            <person name="Detter J.C."/>
            <person name="Han C."/>
            <person name="Tapia R."/>
            <person name="Brainard J."/>
            <person name="Schmutz J."/>
            <person name="Larimer F."/>
            <person name="Land M."/>
            <person name="Hauser L."/>
            <person name="Kyrpides N."/>
            <person name="Kim E."/>
            <person name="Ensigns S.A."/>
            <person name="Richardson P."/>
        </authorList>
    </citation>
    <scope>NUCLEOTIDE SEQUENCE [LARGE SCALE GENOMIC DNA]</scope>
    <source>
        <strain evidence="6">ATCC BAA-1158 / Py2</strain>
    </source>
</reference>
<dbReference type="KEGG" id="xau:Xaut_3373"/>
<dbReference type="EMBL" id="CP000781">
    <property type="protein sequence ID" value="ABS68602.1"/>
    <property type="molecule type" value="Genomic_DNA"/>
</dbReference>
<dbReference type="SUPFAM" id="SSF51735">
    <property type="entry name" value="NAD(P)-binding Rossmann-fold domains"/>
    <property type="match status" value="1"/>
</dbReference>
<name>A7IKQ9_XANP2</name>
<feature type="domain" description="NAD-dependent epimerase/dehydratase" evidence="4">
    <location>
        <begin position="6"/>
        <end position="162"/>
    </location>
</feature>
<dbReference type="PANTHER" id="PTHR43103">
    <property type="entry name" value="NUCLEOSIDE-DIPHOSPHATE-SUGAR EPIMERASE"/>
    <property type="match status" value="1"/>
</dbReference>
<dbReference type="eggNOG" id="COG0451">
    <property type="taxonomic scope" value="Bacteria"/>
</dbReference>
<dbReference type="AlphaFoldDB" id="A7IKQ9"/>
<keyword evidence="2" id="KW-0560">Oxidoreductase</keyword>
<keyword evidence="3" id="KW-0520">NAD</keyword>
<sequence>MLKRLLLTGAAGGLGRAIRPHLARFAETVRVSDIADLGAVAPHEEAVRCDLSDAAAVRDLVAGCDGIVHLGGISVEDKFSKIVGANIVGLYNLYEAARAEGQPRILFASSNHTIGFYRQDEHLDAAAPLRPDGLYGVSKCFGEALARMYFEKFGQETALVRIGSCMEKPTNYRMLSTWMSYEDFLALIGCIFRAPRLGCPVIWGVSDNDTRWWDNSAVSYLGWRPRDNAERFRAELEASLPRPAPDAPMALYQGGQFTQDPIFEEK</sequence>
<accession>A7IKQ9</accession>
<evidence type="ECO:0000313" key="5">
    <source>
        <dbReference type="EMBL" id="ABS68602.1"/>
    </source>
</evidence>
<proteinExistence type="inferred from homology"/>
<dbReference type="HOGENOM" id="CLU_079334_0_0_5"/>
<dbReference type="GO" id="GO:0016491">
    <property type="term" value="F:oxidoreductase activity"/>
    <property type="evidence" value="ECO:0007669"/>
    <property type="project" value="UniProtKB-KW"/>
</dbReference>
<evidence type="ECO:0000256" key="2">
    <source>
        <dbReference type="ARBA" id="ARBA00023002"/>
    </source>
</evidence>
<dbReference type="Pfam" id="PF01370">
    <property type="entry name" value="Epimerase"/>
    <property type="match status" value="1"/>
</dbReference>
<gene>
    <name evidence="5" type="ordered locus">Xaut_3373</name>
</gene>
<evidence type="ECO:0000256" key="1">
    <source>
        <dbReference type="ARBA" id="ARBA00007637"/>
    </source>
</evidence>
<keyword evidence="6" id="KW-1185">Reference proteome</keyword>
<evidence type="ECO:0000313" key="6">
    <source>
        <dbReference type="Proteomes" id="UP000002417"/>
    </source>
</evidence>
<dbReference type="PANTHER" id="PTHR43103:SF5">
    <property type="entry name" value="4-EPIMERASE, PUTATIVE (AFU_ORTHOLOGUE AFUA_7G00360)-RELATED"/>
    <property type="match status" value="1"/>
</dbReference>
<evidence type="ECO:0000259" key="4">
    <source>
        <dbReference type="Pfam" id="PF01370"/>
    </source>
</evidence>
<dbReference type="STRING" id="78245.Xaut_3373"/>
<dbReference type="Gene3D" id="3.40.50.720">
    <property type="entry name" value="NAD(P)-binding Rossmann-like Domain"/>
    <property type="match status" value="1"/>
</dbReference>
<evidence type="ECO:0000256" key="3">
    <source>
        <dbReference type="ARBA" id="ARBA00023027"/>
    </source>
</evidence>
<dbReference type="Proteomes" id="UP000002417">
    <property type="component" value="Chromosome"/>
</dbReference>
<dbReference type="InterPro" id="IPR036291">
    <property type="entry name" value="NAD(P)-bd_dom_sf"/>
</dbReference>
<dbReference type="PhylomeDB" id="A7IKQ9"/>